<gene>
    <name evidence="3" type="ORF">FAGAP_4389</name>
</gene>
<dbReference type="PANTHER" id="PTHR35910:SF1">
    <property type="entry name" value="2EXR DOMAIN-CONTAINING PROTEIN"/>
    <property type="match status" value="1"/>
</dbReference>
<evidence type="ECO:0000313" key="3">
    <source>
        <dbReference type="EMBL" id="KAF4499431.1"/>
    </source>
</evidence>
<feature type="compositionally biased region" description="Basic and acidic residues" evidence="1">
    <location>
        <begin position="257"/>
        <end position="273"/>
    </location>
</feature>
<dbReference type="Pfam" id="PF20150">
    <property type="entry name" value="2EXR"/>
    <property type="match status" value="1"/>
</dbReference>
<dbReference type="AlphaFoldDB" id="A0A9P5E840"/>
<sequence length="301" mass="34576">MPLLVKDAPFELKKLPPELRLMIWEAMFPKTRIHAAIVQSSKYSMSTFRIRPFSLPKVFRICSESRKFAQERFKRFAIVMGTELADCSVPYGYCNPKIDVLYFSFRAFSTGPPLEFGSFRRITIVINRPSNSYPMYPHPNSDFATKTSDDRLQICLVKAEHAIEPPEHRRCDSVFPVGLPEPKPLTEAGWPFYKATMTWISLVEQRVGDGYGPVVTVGDMPPVSCACPGRFEEMKIRFEANQKKKARLARRMQNRAGAEKRSAGRRRDDEQSTIRRRARTSVHGMILRSSVRHHHILTDPN</sequence>
<dbReference type="InterPro" id="IPR045518">
    <property type="entry name" value="2EXR"/>
</dbReference>
<dbReference type="Proteomes" id="UP000737391">
    <property type="component" value="Unassembled WGS sequence"/>
</dbReference>
<name>A0A9P5E840_9HYPO</name>
<feature type="region of interest" description="Disordered" evidence="1">
    <location>
        <begin position="248"/>
        <end position="280"/>
    </location>
</feature>
<proteinExistence type="predicted"/>
<evidence type="ECO:0000313" key="4">
    <source>
        <dbReference type="Proteomes" id="UP000737391"/>
    </source>
</evidence>
<dbReference type="PANTHER" id="PTHR35910">
    <property type="entry name" value="2EXR DOMAIN-CONTAINING PROTEIN"/>
    <property type="match status" value="1"/>
</dbReference>
<dbReference type="EMBL" id="LUFC02000257">
    <property type="protein sequence ID" value="KAF4499431.1"/>
    <property type="molecule type" value="Genomic_DNA"/>
</dbReference>
<evidence type="ECO:0000259" key="2">
    <source>
        <dbReference type="Pfam" id="PF20150"/>
    </source>
</evidence>
<reference evidence="3" key="1">
    <citation type="submission" date="2020-01" db="EMBL/GenBank/DDBJ databases">
        <title>Identification and distribution of gene clusters putatively required for synthesis of sphingolipid metabolism inhibitors in phylogenetically diverse species of the filamentous fungus Fusarium.</title>
        <authorList>
            <person name="Kim H.-S."/>
            <person name="Busman M."/>
            <person name="Brown D.W."/>
            <person name="Divon H."/>
            <person name="Uhlig S."/>
            <person name="Proctor R.H."/>
        </authorList>
    </citation>
    <scope>NUCLEOTIDE SEQUENCE</scope>
    <source>
        <strain evidence="3">NRRL 31653</strain>
    </source>
</reference>
<protein>
    <submittedName>
        <fullName evidence="3">Vacuolar sorting-associated 3</fullName>
    </submittedName>
</protein>
<accession>A0A9P5E840</accession>
<comment type="caution">
    <text evidence="3">The sequence shown here is derived from an EMBL/GenBank/DDBJ whole genome shotgun (WGS) entry which is preliminary data.</text>
</comment>
<organism evidence="3 4">
    <name type="scientific">Fusarium agapanthi</name>
    <dbReference type="NCBI Taxonomy" id="1803897"/>
    <lineage>
        <taxon>Eukaryota</taxon>
        <taxon>Fungi</taxon>
        <taxon>Dikarya</taxon>
        <taxon>Ascomycota</taxon>
        <taxon>Pezizomycotina</taxon>
        <taxon>Sordariomycetes</taxon>
        <taxon>Hypocreomycetidae</taxon>
        <taxon>Hypocreales</taxon>
        <taxon>Nectriaceae</taxon>
        <taxon>Fusarium</taxon>
        <taxon>Fusarium fujikuroi species complex</taxon>
    </lineage>
</organism>
<keyword evidence="4" id="KW-1185">Reference proteome</keyword>
<evidence type="ECO:0000256" key="1">
    <source>
        <dbReference type="SAM" id="MobiDB-lite"/>
    </source>
</evidence>
<feature type="domain" description="2EXR" evidence="2">
    <location>
        <begin position="13"/>
        <end position="101"/>
    </location>
</feature>
<dbReference type="OrthoDB" id="3561261at2759"/>